<feature type="compositionally biased region" description="Basic and acidic residues" evidence="2">
    <location>
        <begin position="117"/>
        <end position="128"/>
    </location>
</feature>
<dbReference type="Pfam" id="PF01026">
    <property type="entry name" value="TatD_DNase"/>
    <property type="match status" value="1"/>
</dbReference>
<feature type="compositionally biased region" description="Acidic residues" evidence="2">
    <location>
        <begin position="352"/>
        <end position="361"/>
    </location>
</feature>
<dbReference type="EMBL" id="KV784357">
    <property type="protein sequence ID" value="OEU18020.1"/>
    <property type="molecule type" value="Genomic_DNA"/>
</dbReference>
<evidence type="ECO:0000256" key="2">
    <source>
        <dbReference type="SAM" id="MobiDB-lite"/>
    </source>
</evidence>
<organism evidence="4 5">
    <name type="scientific">Fragilariopsis cylindrus CCMP1102</name>
    <dbReference type="NCBI Taxonomy" id="635003"/>
    <lineage>
        <taxon>Eukaryota</taxon>
        <taxon>Sar</taxon>
        <taxon>Stramenopiles</taxon>
        <taxon>Ochrophyta</taxon>
        <taxon>Bacillariophyta</taxon>
        <taxon>Bacillariophyceae</taxon>
        <taxon>Bacillariophycidae</taxon>
        <taxon>Bacillariales</taxon>
        <taxon>Bacillariaceae</taxon>
        <taxon>Fragilariopsis</taxon>
    </lineage>
</organism>
<keyword evidence="5" id="KW-1185">Reference proteome</keyword>
<dbReference type="AlphaFoldDB" id="A0A1E7FIM3"/>
<dbReference type="Gene3D" id="3.20.20.140">
    <property type="entry name" value="Metal-dependent hydrolases"/>
    <property type="match status" value="1"/>
</dbReference>
<feature type="domain" description="CCHC-type" evidence="3">
    <location>
        <begin position="68"/>
        <end position="83"/>
    </location>
</feature>
<name>A0A1E7FIM3_9STRA</name>
<keyword evidence="1" id="KW-0863">Zinc-finger</keyword>
<dbReference type="PROSITE" id="PS50158">
    <property type="entry name" value="ZF_CCHC"/>
    <property type="match status" value="1"/>
</dbReference>
<keyword evidence="1" id="KW-0479">Metal-binding</keyword>
<dbReference type="SUPFAM" id="SSF51556">
    <property type="entry name" value="Metallo-dependent hydrolases"/>
    <property type="match status" value="1"/>
</dbReference>
<feature type="compositionally biased region" description="Basic and acidic residues" evidence="2">
    <location>
        <begin position="49"/>
        <end position="62"/>
    </location>
</feature>
<dbReference type="KEGG" id="fcy:FRACYDRAFT_238452"/>
<reference evidence="4 5" key="1">
    <citation type="submission" date="2016-09" db="EMBL/GenBank/DDBJ databases">
        <title>Extensive genetic diversity and differential bi-allelic expression allows diatom success in the polar Southern Ocean.</title>
        <authorList>
            <consortium name="DOE Joint Genome Institute"/>
            <person name="Mock T."/>
            <person name="Otillar R.P."/>
            <person name="Strauss J."/>
            <person name="Dupont C."/>
            <person name="Frickenhaus S."/>
            <person name="Maumus F."/>
            <person name="Mcmullan M."/>
            <person name="Sanges R."/>
            <person name="Schmutz J."/>
            <person name="Toseland A."/>
            <person name="Valas R."/>
            <person name="Veluchamy A."/>
            <person name="Ward B.J."/>
            <person name="Allen A."/>
            <person name="Barry K."/>
            <person name="Falciatore A."/>
            <person name="Ferrante M."/>
            <person name="Fortunato A.E."/>
            <person name="Gloeckner G."/>
            <person name="Gruber A."/>
            <person name="Hipkin R."/>
            <person name="Janech M."/>
            <person name="Kroth P."/>
            <person name="Leese F."/>
            <person name="Lindquist E."/>
            <person name="Lyon B.R."/>
            <person name="Martin J."/>
            <person name="Mayer C."/>
            <person name="Parker M."/>
            <person name="Quesneville H."/>
            <person name="Raymond J."/>
            <person name="Uhlig C."/>
            <person name="Valentin K.U."/>
            <person name="Worden A.Z."/>
            <person name="Armbrust E.V."/>
            <person name="Bowler C."/>
            <person name="Green B."/>
            <person name="Moulton V."/>
            <person name="Van Oosterhout C."/>
            <person name="Grigoriev I."/>
        </authorList>
    </citation>
    <scope>NUCLEOTIDE SEQUENCE [LARGE SCALE GENOMIC DNA]</scope>
    <source>
        <strain evidence="4 5">CCMP1102</strain>
    </source>
</reference>
<evidence type="ECO:0000313" key="5">
    <source>
        <dbReference type="Proteomes" id="UP000095751"/>
    </source>
</evidence>
<gene>
    <name evidence="4" type="ORF">FRACYDRAFT_238452</name>
</gene>
<sequence>MTKKGGGHHGGGRRRKNSKDISDDEEESSEDKNDIVSCSPTDTKGMSFADRRDFQRKAAADKRRQKMKCHLCGKAGHTRKQCPGIEDGGRGASKYTKSNGDAGATILKNKGRKKNHERGQKQRSKSEDDNGYDEDLTLLLPPGFEKKKEEEGDDTPSTSALVPLPPFKYFDAGFDEGTAVLEYLRFGRGVKVKHSRKEAIEEYENTMKKVCDTTNFGGCITRCYLPNSADNKEEDNDEYTFDDTSSSDVVENNKDAIEYLVSTVEDDNKNKNIVGVFADLDYTYMTTSISKKKNKNKNNKVHNHDRDTQLRKLRCTVKAAIEIGCAIQIRILPSSSSSSSSISVSSNNGNGEDGDDGEDENGDDIKDPYLLAIQDLAALLSETTTSTTNEIHLSSWNGKSEHMMVLLKAFPNNLYIGFDSTITFQKATHIHECAFDLPLNKLVLETCSPSLIPSCIANSIDTRYAFCHSGYIPIIANEIAKYSSKNISNLNFNNCLNQDIRTIPDTNTNTNTNAVVDEDAAAAAAAVGGGTSKLTGTTTTTTLTAEMVARFASTNTISLYGIS</sequence>
<evidence type="ECO:0000256" key="1">
    <source>
        <dbReference type="PROSITE-ProRule" id="PRU00047"/>
    </source>
</evidence>
<dbReference type="OrthoDB" id="413993at2759"/>
<dbReference type="InterPro" id="IPR001130">
    <property type="entry name" value="TatD-like"/>
</dbReference>
<proteinExistence type="predicted"/>
<feature type="compositionally biased region" description="Basic residues" evidence="2">
    <location>
        <begin position="63"/>
        <end position="80"/>
    </location>
</feature>
<dbReference type="SUPFAM" id="SSF57756">
    <property type="entry name" value="Retrovirus zinc finger-like domains"/>
    <property type="match status" value="1"/>
</dbReference>
<dbReference type="InParanoid" id="A0A1E7FIM3"/>
<dbReference type="GO" id="GO:0008270">
    <property type="term" value="F:zinc ion binding"/>
    <property type="evidence" value="ECO:0007669"/>
    <property type="project" value="UniProtKB-KW"/>
</dbReference>
<dbReference type="InterPro" id="IPR001878">
    <property type="entry name" value="Znf_CCHC"/>
</dbReference>
<dbReference type="InterPro" id="IPR032466">
    <property type="entry name" value="Metal_Hydrolase"/>
</dbReference>
<dbReference type="InterPro" id="IPR036875">
    <property type="entry name" value="Znf_CCHC_sf"/>
</dbReference>
<accession>A0A1E7FIM3</accession>
<feature type="region of interest" description="Disordered" evidence="2">
    <location>
        <begin position="336"/>
        <end position="361"/>
    </location>
</feature>
<evidence type="ECO:0000259" key="3">
    <source>
        <dbReference type="PROSITE" id="PS50158"/>
    </source>
</evidence>
<feature type="region of interest" description="Disordered" evidence="2">
    <location>
        <begin position="1"/>
        <end position="160"/>
    </location>
</feature>
<protein>
    <recommendedName>
        <fullName evidence="3">CCHC-type domain-containing protein</fullName>
    </recommendedName>
</protein>
<dbReference type="Proteomes" id="UP000095751">
    <property type="component" value="Unassembled WGS sequence"/>
</dbReference>
<dbReference type="GO" id="GO:0003676">
    <property type="term" value="F:nucleic acid binding"/>
    <property type="evidence" value="ECO:0007669"/>
    <property type="project" value="InterPro"/>
</dbReference>
<dbReference type="GO" id="GO:0016788">
    <property type="term" value="F:hydrolase activity, acting on ester bonds"/>
    <property type="evidence" value="ECO:0007669"/>
    <property type="project" value="InterPro"/>
</dbReference>
<feature type="compositionally biased region" description="Low complexity" evidence="2">
    <location>
        <begin position="336"/>
        <end position="350"/>
    </location>
</feature>
<evidence type="ECO:0000313" key="4">
    <source>
        <dbReference type="EMBL" id="OEU18020.1"/>
    </source>
</evidence>
<feature type="compositionally biased region" description="Basic residues" evidence="2">
    <location>
        <begin position="1"/>
        <end position="17"/>
    </location>
</feature>
<keyword evidence="1" id="KW-0862">Zinc</keyword>